<feature type="transmembrane region" description="Helical" evidence="1">
    <location>
        <begin position="12"/>
        <end position="31"/>
    </location>
</feature>
<name>A0ABS8C9K6_9BURK</name>
<sequence length="192" mass="21231">MAKQTRSLLRRAARRALAASGVTIAVLYSWWQIIEAAREPGTLPATSMGTPLALGRVELTPTRLQLRPALDSQNTTGLQLVLSAQVLNMTGETQSAPFGYPPRLVTANHAGVTLEAPQVQLLRDHEPLLQLQPRMPEEVEIIWQLPARASPEPLQLTFFHQQFKLKDNLYGRSNWLGYSALAHLTTTPEPAP</sequence>
<dbReference type="Proteomes" id="UP000776983">
    <property type="component" value="Unassembled WGS sequence"/>
</dbReference>
<dbReference type="EMBL" id="JACDXW010000001">
    <property type="protein sequence ID" value="MCB5362716.1"/>
    <property type="molecule type" value="Genomic_DNA"/>
</dbReference>
<evidence type="ECO:0000313" key="2">
    <source>
        <dbReference type="EMBL" id="MCB5362716.1"/>
    </source>
</evidence>
<evidence type="ECO:0000256" key="1">
    <source>
        <dbReference type="SAM" id="Phobius"/>
    </source>
</evidence>
<accession>A0ABS8C9K6</accession>
<evidence type="ECO:0000313" key="3">
    <source>
        <dbReference type="Proteomes" id="UP000776983"/>
    </source>
</evidence>
<comment type="caution">
    <text evidence="2">The sequence shown here is derived from an EMBL/GenBank/DDBJ whole genome shotgun (WGS) entry which is preliminary data.</text>
</comment>
<keyword evidence="3" id="KW-1185">Reference proteome</keyword>
<organism evidence="2 3">
    <name type="scientific">Mesopusillimonas faecipullorum</name>
    <dbReference type="NCBI Taxonomy" id="2755040"/>
    <lineage>
        <taxon>Bacteria</taxon>
        <taxon>Pseudomonadati</taxon>
        <taxon>Pseudomonadota</taxon>
        <taxon>Betaproteobacteria</taxon>
        <taxon>Burkholderiales</taxon>
        <taxon>Alcaligenaceae</taxon>
        <taxon>Mesopusillimonas</taxon>
    </lineage>
</organism>
<protein>
    <recommendedName>
        <fullName evidence="4">DUF3426 domain-containing protein</fullName>
    </recommendedName>
</protein>
<keyword evidence="1" id="KW-0812">Transmembrane</keyword>
<keyword evidence="1" id="KW-0472">Membrane</keyword>
<keyword evidence="1" id="KW-1133">Transmembrane helix</keyword>
<gene>
    <name evidence="2" type="ORF">H0484_02965</name>
</gene>
<dbReference type="RefSeq" id="WP_226952939.1">
    <property type="nucleotide sequence ID" value="NZ_JACDXW010000001.1"/>
</dbReference>
<reference evidence="2 3" key="1">
    <citation type="submission" date="2020-07" db="EMBL/GenBank/DDBJ databases">
        <title>Pusillimonas sp. nov., isolated from poultry manure in Taiwan.</title>
        <authorList>
            <person name="Lin S.-Y."/>
            <person name="Tang Y.-S."/>
            <person name="Young C.-C."/>
        </authorList>
    </citation>
    <scope>NUCLEOTIDE SEQUENCE [LARGE SCALE GENOMIC DNA]</scope>
    <source>
        <strain evidence="2 3">CC-YST705</strain>
    </source>
</reference>
<evidence type="ECO:0008006" key="4">
    <source>
        <dbReference type="Google" id="ProtNLM"/>
    </source>
</evidence>
<proteinExistence type="predicted"/>